<evidence type="ECO:0000313" key="5">
    <source>
        <dbReference type="Proteomes" id="UP001420932"/>
    </source>
</evidence>
<feature type="domain" description="BURP" evidence="3">
    <location>
        <begin position="212"/>
        <end position="421"/>
    </location>
</feature>
<evidence type="ECO:0000259" key="3">
    <source>
        <dbReference type="PROSITE" id="PS51277"/>
    </source>
</evidence>
<accession>A0AAP0PII4</accession>
<feature type="region of interest" description="Disordered" evidence="1">
    <location>
        <begin position="64"/>
        <end position="83"/>
    </location>
</feature>
<dbReference type="AlphaFoldDB" id="A0AAP0PII4"/>
<gene>
    <name evidence="4" type="ORF">Syun_011895</name>
</gene>
<dbReference type="InterPro" id="IPR044816">
    <property type="entry name" value="BURP"/>
</dbReference>
<evidence type="ECO:0000256" key="2">
    <source>
        <dbReference type="SAM" id="SignalP"/>
    </source>
</evidence>
<feature type="chain" id="PRO_5042912179" description="BURP domain-containing protein" evidence="2">
    <location>
        <begin position="23"/>
        <end position="425"/>
    </location>
</feature>
<proteinExistence type="predicted"/>
<feature type="signal peptide" evidence="2">
    <location>
        <begin position="1"/>
        <end position="22"/>
    </location>
</feature>
<evidence type="ECO:0000256" key="1">
    <source>
        <dbReference type="SAM" id="MobiDB-lite"/>
    </source>
</evidence>
<dbReference type="SMART" id="SM01045">
    <property type="entry name" value="BURP"/>
    <property type="match status" value="1"/>
</dbReference>
<dbReference type="PROSITE" id="PS51277">
    <property type="entry name" value="BURP"/>
    <property type="match status" value="1"/>
</dbReference>
<feature type="compositionally biased region" description="Gly residues" evidence="1">
    <location>
        <begin position="137"/>
        <end position="159"/>
    </location>
</feature>
<feature type="region of interest" description="Disordered" evidence="1">
    <location>
        <begin position="134"/>
        <end position="166"/>
    </location>
</feature>
<organism evidence="4 5">
    <name type="scientific">Stephania yunnanensis</name>
    <dbReference type="NCBI Taxonomy" id="152371"/>
    <lineage>
        <taxon>Eukaryota</taxon>
        <taxon>Viridiplantae</taxon>
        <taxon>Streptophyta</taxon>
        <taxon>Embryophyta</taxon>
        <taxon>Tracheophyta</taxon>
        <taxon>Spermatophyta</taxon>
        <taxon>Magnoliopsida</taxon>
        <taxon>Ranunculales</taxon>
        <taxon>Menispermaceae</taxon>
        <taxon>Menispermoideae</taxon>
        <taxon>Cissampelideae</taxon>
        <taxon>Stephania</taxon>
    </lineage>
</organism>
<protein>
    <recommendedName>
        <fullName evidence="3">BURP domain-containing protein</fullName>
    </recommendedName>
</protein>
<dbReference type="Pfam" id="PF03181">
    <property type="entry name" value="BURP"/>
    <property type="match status" value="1"/>
</dbReference>
<feature type="compositionally biased region" description="Low complexity" evidence="1">
    <location>
        <begin position="64"/>
        <end position="73"/>
    </location>
</feature>
<keyword evidence="5" id="KW-1185">Reference proteome</keyword>
<sequence length="425" mass="44550">MELRLLPLFAIGLLVAVAVSHAAHPSENYWEAVLPNTPMPRALRDLLRPADLDDEKSTAVNVGKGGVAVNTGKPSGSGTNVDVGKGGVAVNTGKPSSGGTNVDVGKGGVAVNTGKPSGSGTNVDVGKGGVAVNTGKPSGGGTHVGVGGKGVGVNTGKPGGKTNVNVGKGGVSVSTGHKGKPVIVHVGPKSPFLYSYAATEDQLHDNPQVALFFLEKDLKPEKKMNLQFTKTTNGATFLPRQISEAIPFSSKSLPEILNKFSVEPSSLDAEAMKNTIEECEKSAQKGEDKYCATSLESMIDFSTSKLGTNVQAIATESENTKQQEYTIKNEVKKVSGEQTVVCHGQKYAYAVFYCHATSKTSAYKVPMVGADGSEVKAVAVCHKDTATWNPKHVAFQVLKVQPGTVPICHFLPEDHIVWTPKQKST</sequence>
<dbReference type="PANTHER" id="PTHR31236">
    <property type="entry name" value="BURP DOMAIN PROTEIN USPL1-LIKE"/>
    <property type="match status" value="1"/>
</dbReference>
<comment type="caution">
    <text evidence="4">The sequence shown here is derived from an EMBL/GenBank/DDBJ whole genome shotgun (WGS) entry which is preliminary data.</text>
</comment>
<dbReference type="Proteomes" id="UP001420932">
    <property type="component" value="Unassembled WGS sequence"/>
</dbReference>
<dbReference type="InterPro" id="IPR004873">
    <property type="entry name" value="BURP_dom"/>
</dbReference>
<reference evidence="4 5" key="1">
    <citation type="submission" date="2024-01" db="EMBL/GenBank/DDBJ databases">
        <title>Genome assemblies of Stephania.</title>
        <authorList>
            <person name="Yang L."/>
        </authorList>
    </citation>
    <scope>NUCLEOTIDE SEQUENCE [LARGE SCALE GENOMIC DNA]</scope>
    <source>
        <strain evidence="4">YNDBR</strain>
        <tissue evidence="4">Leaf</tissue>
    </source>
</reference>
<dbReference type="EMBL" id="JBBNAF010000005">
    <property type="protein sequence ID" value="KAK9142495.1"/>
    <property type="molecule type" value="Genomic_DNA"/>
</dbReference>
<keyword evidence="2" id="KW-0732">Signal</keyword>
<name>A0AAP0PII4_9MAGN</name>
<dbReference type="PANTHER" id="PTHR31236:SF2">
    <property type="entry name" value="BURP DOMAIN PROTEIN RD22"/>
    <property type="match status" value="1"/>
</dbReference>
<evidence type="ECO:0000313" key="4">
    <source>
        <dbReference type="EMBL" id="KAK9142495.1"/>
    </source>
</evidence>